<feature type="region of interest" description="Disordered" evidence="1">
    <location>
        <begin position="179"/>
        <end position="351"/>
    </location>
</feature>
<reference evidence="2 3" key="1">
    <citation type="submission" date="2019-06" db="EMBL/GenBank/DDBJ databases">
        <title>Genome Sequence of the Brown Rot Fungal Pathogen Monilinia laxa.</title>
        <authorList>
            <person name="De Miccolis Angelini R.M."/>
            <person name="Landi L."/>
            <person name="Abate D."/>
            <person name="Pollastro S."/>
            <person name="Romanazzi G."/>
            <person name="Faretra F."/>
        </authorList>
    </citation>
    <scope>NUCLEOTIDE SEQUENCE [LARGE SCALE GENOMIC DNA]</scope>
    <source>
        <strain evidence="2 3">Mlax316</strain>
    </source>
</reference>
<protein>
    <submittedName>
        <fullName evidence="2">Uncharacterized protein</fullName>
    </submittedName>
</protein>
<feature type="compositionally biased region" description="Polar residues" evidence="1">
    <location>
        <begin position="255"/>
        <end position="286"/>
    </location>
</feature>
<dbReference type="EMBL" id="VIGI01000007">
    <property type="protein sequence ID" value="KAB8297766.1"/>
    <property type="molecule type" value="Genomic_DNA"/>
</dbReference>
<evidence type="ECO:0000256" key="1">
    <source>
        <dbReference type="SAM" id="MobiDB-lite"/>
    </source>
</evidence>
<organism evidence="2 3">
    <name type="scientific">Monilinia laxa</name>
    <name type="common">Brown rot fungus</name>
    <name type="synonym">Sclerotinia laxa</name>
    <dbReference type="NCBI Taxonomy" id="61186"/>
    <lineage>
        <taxon>Eukaryota</taxon>
        <taxon>Fungi</taxon>
        <taxon>Dikarya</taxon>
        <taxon>Ascomycota</taxon>
        <taxon>Pezizomycotina</taxon>
        <taxon>Leotiomycetes</taxon>
        <taxon>Helotiales</taxon>
        <taxon>Sclerotiniaceae</taxon>
        <taxon>Monilinia</taxon>
    </lineage>
</organism>
<feature type="compositionally biased region" description="Basic and acidic residues" evidence="1">
    <location>
        <begin position="206"/>
        <end position="218"/>
    </location>
</feature>
<evidence type="ECO:0000313" key="2">
    <source>
        <dbReference type="EMBL" id="KAB8297766.1"/>
    </source>
</evidence>
<feature type="compositionally biased region" description="Basic and acidic residues" evidence="1">
    <location>
        <begin position="289"/>
        <end position="304"/>
    </location>
</feature>
<sequence length="351" mass="38567">MDYTKPKRQRLTHHAPPSPPQTPLPLFCPSQPNSHPSNPGKPPAPAPAPAPPPANSRCVPPKPPALYPPQPPPPPLSSLPLANPNPTPSPPRAEVEAKVKAKTHLKTNVGTSTSSSPSPPPNHHTPFRAKQATNRETFNQVLRAHQEARERLVLSQETWRLEEDLMREALKEQIEGLRREVERGGMATGMDGGVDEQDEQEETDEEQAHERYLHREEFQSPSQTGERLSLDFEYAGSESESDSECESECERTSSHQQNKADQQAPSTKSPDITTKTSAPNPTTPKTTPLHKEGPSTLHNQEKIIEPSIPTPKPQATDSPTVDPDSETECPTQTMIDVLFPSTPSTPRTPPK</sequence>
<keyword evidence="3" id="KW-1185">Reference proteome</keyword>
<name>A0A5N6K5F1_MONLA</name>
<proteinExistence type="predicted"/>
<dbReference type="AlphaFoldDB" id="A0A5N6K5F1"/>
<evidence type="ECO:0000313" key="3">
    <source>
        <dbReference type="Proteomes" id="UP000326757"/>
    </source>
</evidence>
<gene>
    <name evidence="2" type="ORF">EYC80_001567</name>
</gene>
<feature type="compositionally biased region" description="Basic residues" evidence="1">
    <location>
        <begin position="1"/>
        <end position="13"/>
    </location>
</feature>
<comment type="caution">
    <text evidence="2">The sequence shown here is derived from an EMBL/GenBank/DDBJ whole genome shotgun (WGS) entry which is preliminary data.</text>
</comment>
<accession>A0A5N6K5F1</accession>
<feature type="region of interest" description="Disordered" evidence="1">
    <location>
        <begin position="1"/>
        <end position="134"/>
    </location>
</feature>
<feature type="compositionally biased region" description="Acidic residues" evidence="1">
    <location>
        <begin position="193"/>
        <end position="205"/>
    </location>
</feature>
<dbReference type="Proteomes" id="UP000326757">
    <property type="component" value="Unassembled WGS sequence"/>
</dbReference>
<feature type="compositionally biased region" description="Pro residues" evidence="1">
    <location>
        <begin position="39"/>
        <end position="91"/>
    </location>
</feature>